<comment type="caution">
    <text evidence="1">The sequence shown here is derived from an EMBL/GenBank/DDBJ whole genome shotgun (WGS) entry which is preliminary data.</text>
</comment>
<evidence type="ECO:0000313" key="2">
    <source>
        <dbReference type="Proteomes" id="UP000240259"/>
    </source>
</evidence>
<evidence type="ECO:0000313" key="1">
    <source>
        <dbReference type="EMBL" id="PTE10712.1"/>
    </source>
</evidence>
<dbReference type="EMBL" id="PZJX01000021">
    <property type="protein sequence ID" value="PTE10712.1"/>
    <property type="molecule type" value="Genomic_DNA"/>
</dbReference>
<proteinExistence type="predicted"/>
<gene>
    <name evidence="1" type="ORF">C9427_09250</name>
</gene>
<organism evidence="1 2">
    <name type="scientific">Mesorhizobium helmanticense</name>
    <dbReference type="NCBI Taxonomy" id="1776423"/>
    <lineage>
        <taxon>Bacteria</taxon>
        <taxon>Pseudomonadati</taxon>
        <taxon>Pseudomonadota</taxon>
        <taxon>Alphaproteobacteria</taxon>
        <taxon>Hyphomicrobiales</taxon>
        <taxon>Phyllobacteriaceae</taxon>
        <taxon>Mesorhizobium</taxon>
    </lineage>
</organism>
<dbReference type="AlphaFoldDB" id="A0A2T4IYL7"/>
<dbReference type="Proteomes" id="UP000240259">
    <property type="component" value="Unassembled WGS sequence"/>
</dbReference>
<reference evidence="1 2" key="1">
    <citation type="submission" date="2018-03" db="EMBL/GenBank/DDBJ databases">
        <title>Genome sequence of the symbiotic type strain Mesorhizobium helmanticense CSLC115NT isolated from Lotus corniculatus nodules.</title>
        <authorList>
            <person name="Sannazzaro A.I."/>
            <person name="Torres Tejerizo G.A."/>
            <person name="Dip D."/>
            <person name="Caballero M."/>
            <person name="Pistorio M."/>
            <person name="Estrella M.J."/>
        </authorList>
    </citation>
    <scope>NUCLEOTIDE SEQUENCE [LARGE SCALE GENOMIC DNA]</scope>
    <source>
        <strain evidence="1 2">CSLC115N</strain>
    </source>
</reference>
<protein>
    <submittedName>
        <fullName evidence="1">Uncharacterized protein</fullName>
    </submittedName>
</protein>
<name>A0A2T4IYL7_9HYPH</name>
<accession>A0A2T4IYL7</accession>
<keyword evidence="2" id="KW-1185">Reference proteome</keyword>
<sequence length="88" mass="9623">MLAAALERAYGTKLEHDPIVLARIGMVLATGHPRYDQMFPVLEPRDIERLKRFGRSVTYLAGTQIAKTGSLGPGVVVPDLHLVQLTGK</sequence>